<comment type="similarity">
    <text evidence="5">Belongs to the imidazoleglycerol-phosphate dehydratase family.</text>
</comment>
<sequence>MRIQRRRTTRETDVALALTHPGGGTCRLDLPCGFLAHMLELLAFHGRFDLEVQARGDVQVDAHHLTEDLGIVLGEALGELARSEPRERYGWCLLPMDGSLARVALDLSGRGGLSWEGTFPVPSCGDFDLELVPEFLTALAREGRITLHAALLAADNGHHAAEAVFKGLGRALRQALTPSEGPVSSKDVTP</sequence>
<dbReference type="Pfam" id="PF00475">
    <property type="entry name" value="IGPD"/>
    <property type="match status" value="1"/>
</dbReference>
<comment type="pathway">
    <text evidence="1 5">Amino-acid biosynthesis; L-histidine biosynthesis; L-histidine from 5-phospho-alpha-D-ribose 1-diphosphate: step 6/9.</text>
</comment>
<evidence type="ECO:0000256" key="4">
    <source>
        <dbReference type="ARBA" id="ARBA00023239"/>
    </source>
</evidence>
<keyword evidence="7" id="KW-1185">Reference proteome</keyword>
<evidence type="ECO:0000256" key="5">
    <source>
        <dbReference type="HAMAP-Rule" id="MF_00076"/>
    </source>
</evidence>
<keyword evidence="3 5" id="KW-0368">Histidine biosynthesis</keyword>
<dbReference type="InterPro" id="IPR020565">
    <property type="entry name" value="ImidazoleglycerP_deHydtase_CS"/>
</dbReference>
<dbReference type="SUPFAM" id="SSF54211">
    <property type="entry name" value="Ribosomal protein S5 domain 2-like"/>
    <property type="match status" value="2"/>
</dbReference>
<dbReference type="eggNOG" id="COG0131">
    <property type="taxonomic scope" value="Bacteria"/>
</dbReference>
<dbReference type="PaxDb" id="584708-Apau_2180"/>
<dbReference type="GO" id="GO:0004424">
    <property type="term" value="F:imidazoleglycerol-phosphate dehydratase activity"/>
    <property type="evidence" value="ECO:0007669"/>
    <property type="project" value="UniProtKB-UniRule"/>
</dbReference>
<dbReference type="UniPathway" id="UPA00031">
    <property type="reaction ID" value="UER00011"/>
</dbReference>
<dbReference type="OrthoDB" id="9790411at2"/>
<evidence type="ECO:0000313" key="6">
    <source>
        <dbReference type="EMBL" id="EFQ24591.1"/>
    </source>
</evidence>
<keyword evidence="2 5" id="KW-0028">Amino-acid biosynthesis</keyword>
<gene>
    <name evidence="5" type="primary">hisB</name>
    <name evidence="6" type="ORF">Apau_2180</name>
</gene>
<dbReference type="InterPro" id="IPR000807">
    <property type="entry name" value="ImidazoleglycerolP_deHydtase"/>
</dbReference>
<reference evidence="6 7" key="1">
    <citation type="journal article" date="2010" name="Stand. Genomic Sci.">
        <title>Non-contiguous finished genome sequence of Aminomonas paucivorans type strain (GLU-3).</title>
        <authorList>
            <person name="Pitluck S."/>
            <person name="Yasawong M."/>
            <person name="Held B."/>
            <person name="Lapidus A."/>
            <person name="Nolan M."/>
            <person name="Copeland A."/>
            <person name="Lucas S."/>
            <person name="Del Rio T.G."/>
            <person name="Tice H."/>
            <person name="Cheng J.F."/>
            <person name="Chertkov O."/>
            <person name="Goodwin L."/>
            <person name="Tapia R."/>
            <person name="Han C."/>
            <person name="Liolios K."/>
            <person name="Ivanova N."/>
            <person name="Mavromatis K."/>
            <person name="Ovchinnikova G."/>
            <person name="Pati A."/>
            <person name="Chen A."/>
            <person name="Palaniappan K."/>
            <person name="Land M."/>
            <person name="Hauser L."/>
            <person name="Chang Y.J."/>
            <person name="Jeffries C.D."/>
            <person name="Pukall R."/>
            <person name="Spring S."/>
            <person name="Rohde M."/>
            <person name="Sikorski J."/>
            <person name="Goker M."/>
            <person name="Woyke T."/>
            <person name="Bristow J."/>
            <person name="Eisen J.A."/>
            <person name="Markowitz V."/>
            <person name="Hugenholtz P."/>
            <person name="Kyrpides N.C."/>
            <person name="Klenk H.P."/>
        </authorList>
    </citation>
    <scope>NUCLEOTIDE SEQUENCE [LARGE SCALE GENOMIC DNA]</scope>
    <source>
        <strain evidence="6 7">DSM 12260</strain>
    </source>
</reference>
<name>E3CYZ6_9BACT</name>
<dbReference type="PANTHER" id="PTHR23133:SF2">
    <property type="entry name" value="IMIDAZOLEGLYCEROL-PHOSPHATE DEHYDRATASE"/>
    <property type="match status" value="1"/>
</dbReference>
<protein>
    <recommendedName>
        <fullName evidence="5">Imidazoleglycerol-phosphate dehydratase</fullName>
        <shortName evidence="5">IGPD</shortName>
        <ecNumber evidence="5">4.2.1.19</ecNumber>
    </recommendedName>
</protein>
<dbReference type="STRING" id="584708.Apau_2180"/>
<organism evidence="6 7">
    <name type="scientific">Aminomonas paucivorans DSM 12260</name>
    <dbReference type="NCBI Taxonomy" id="584708"/>
    <lineage>
        <taxon>Bacteria</taxon>
        <taxon>Thermotogati</taxon>
        <taxon>Synergistota</taxon>
        <taxon>Synergistia</taxon>
        <taxon>Synergistales</taxon>
        <taxon>Synergistaceae</taxon>
        <taxon>Aminomonas</taxon>
    </lineage>
</organism>
<dbReference type="RefSeq" id="WP_006301833.1">
    <property type="nucleotide sequence ID" value="NZ_CM001022.1"/>
</dbReference>
<dbReference type="HOGENOM" id="CLU_044308_2_1_0"/>
<dbReference type="PANTHER" id="PTHR23133">
    <property type="entry name" value="IMIDAZOLEGLYCEROL-PHOSPHATE DEHYDRATASE HIS7"/>
    <property type="match status" value="1"/>
</dbReference>
<accession>E3CYZ6</accession>
<evidence type="ECO:0000256" key="2">
    <source>
        <dbReference type="ARBA" id="ARBA00022605"/>
    </source>
</evidence>
<dbReference type="Proteomes" id="UP000005096">
    <property type="component" value="Chromosome"/>
</dbReference>
<dbReference type="PROSITE" id="PS00954">
    <property type="entry name" value="IGP_DEHYDRATASE_1"/>
    <property type="match status" value="1"/>
</dbReference>
<dbReference type="InterPro" id="IPR020568">
    <property type="entry name" value="Ribosomal_Su5_D2-typ_SF"/>
</dbReference>
<dbReference type="GO" id="GO:0000105">
    <property type="term" value="P:L-histidine biosynthetic process"/>
    <property type="evidence" value="ECO:0007669"/>
    <property type="project" value="UniProtKB-UniRule"/>
</dbReference>
<evidence type="ECO:0000256" key="1">
    <source>
        <dbReference type="ARBA" id="ARBA00005047"/>
    </source>
</evidence>
<dbReference type="HAMAP" id="MF_00076">
    <property type="entry name" value="HisB"/>
    <property type="match status" value="1"/>
</dbReference>
<comment type="subcellular location">
    <subcellularLocation>
        <location evidence="5">Cytoplasm</location>
    </subcellularLocation>
</comment>
<dbReference type="AlphaFoldDB" id="E3CYZ6"/>
<comment type="catalytic activity">
    <reaction evidence="5">
        <text>D-erythro-1-(imidazol-4-yl)glycerol 3-phosphate = 3-(imidazol-4-yl)-2-oxopropyl phosphate + H2O</text>
        <dbReference type="Rhea" id="RHEA:11040"/>
        <dbReference type="ChEBI" id="CHEBI:15377"/>
        <dbReference type="ChEBI" id="CHEBI:57766"/>
        <dbReference type="ChEBI" id="CHEBI:58278"/>
        <dbReference type="EC" id="4.2.1.19"/>
    </reaction>
</comment>
<dbReference type="InterPro" id="IPR038494">
    <property type="entry name" value="IGPD_sf"/>
</dbReference>
<dbReference type="GO" id="GO:0005737">
    <property type="term" value="C:cytoplasm"/>
    <property type="evidence" value="ECO:0007669"/>
    <property type="project" value="UniProtKB-SubCell"/>
</dbReference>
<keyword evidence="4 5" id="KW-0456">Lyase</keyword>
<evidence type="ECO:0000313" key="7">
    <source>
        <dbReference type="Proteomes" id="UP000005096"/>
    </source>
</evidence>
<keyword evidence="5" id="KW-0963">Cytoplasm</keyword>
<evidence type="ECO:0000256" key="3">
    <source>
        <dbReference type="ARBA" id="ARBA00023102"/>
    </source>
</evidence>
<proteinExistence type="inferred from homology"/>
<dbReference type="FunFam" id="3.30.230.40:FF:000003">
    <property type="entry name" value="Imidazoleglycerol-phosphate dehydratase HisB"/>
    <property type="match status" value="1"/>
</dbReference>
<dbReference type="CDD" id="cd07914">
    <property type="entry name" value="IGPD"/>
    <property type="match status" value="1"/>
</dbReference>
<dbReference type="EC" id="4.2.1.19" evidence="5"/>
<dbReference type="Gene3D" id="3.30.230.40">
    <property type="entry name" value="Imidazole glycerol phosphate dehydratase, domain 1"/>
    <property type="match status" value="2"/>
</dbReference>
<dbReference type="EMBL" id="CM001022">
    <property type="protein sequence ID" value="EFQ24591.1"/>
    <property type="molecule type" value="Genomic_DNA"/>
</dbReference>